<keyword evidence="5" id="KW-0133">Cell shape</keyword>
<evidence type="ECO:0000256" key="4">
    <source>
        <dbReference type="ARBA" id="ARBA00022692"/>
    </source>
</evidence>
<dbReference type="NCBIfam" id="TIGR03426">
    <property type="entry name" value="shape_MreD"/>
    <property type="match status" value="1"/>
</dbReference>
<name>A0A6B3R5R3_9FLAO</name>
<keyword evidence="6 8" id="KW-1133">Transmembrane helix</keyword>
<feature type="transmembrane region" description="Helical" evidence="8">
    <location>
        <begin position="38"/>
        <end position="66"/>
    </location>
</feature>
<evidence type="ECO:0000256" key="5">
    <source>
        <dbReference type="ARBA" id="ARBA00022960"/>
    </source>
</evidence>
<evidence type="ECO:0000313" key="9">
    <source>
        <dbReference type="EMBL" id="NEV94457.1"/>
    </source>
</evidence>
<dbReference type="GO" id="GO:0005886">
    <property type="term" value="C:plasma membrane"/>
    <property type="evidence" value="ECO:0007669"/>
    <property type="project" value="UniProtKB-SubCell"/>
</dbReference>
<keyword evidence="7 8" id="KW-0472">Membrane</keyword>
<evidence type="ECO:0000256" key="6">
    <source>
        <dbReference type="ARBA" id="ARBA00022989"/>
    </source>
</evidence>
<sequence>MKTYFINTIRFILLILVQVMILNHFEVFGYVNPYIYPLLIILLPFNVNSIQKLVLAFLLGICIDVFEDSGGIHAAASLVIAYLRPLFLRNAFGLSYDYQTLKFYHAPFRSRFIYVSLMIIVHHSVLFALEIFSVNHLLYLLEKVVYSSVFSILLIMITLNLIRKNRK</sequence>
<dbReference type="RefSeq" id="WP_164005178.1">
    <property type="nucleotide sequence ID" value="NZ_JAAIKD010000005.1"/>
</dbReference>
<feature type="transmembrane region" description="Helical" evidence="8">
    <location>
        <begin position="144"/>
        <end position="162"/>
    </location>
</feature>
<evidence type="ECO:0000256" key="8">
    <source>
        <dbReference type="SAM" id="Phobius"/>
    </source>
</evidence>
<dbReference type="GO" id="GO:0008360">
    <property type="term" value="P:regulation of cell shape"/>
    <property type="evidence" value="ECO:0007669"/>
    <property type="project" value="UniProtKB-KW"/>
</dbReference>
<dbReference type="AlphaFoldDB" id="A0A6B3R5R3"/>
<keyword evidence="4 8" id="KW-0812">Transmembrane</keyword>
<evidence type="ECO:0000313" key="10">
    <source>
        <dbReference type="Proteomes" id="UP000478505"/>
    </source>
</evidence>
<evidence type="ECO:0000256" key="1">
    <source>
        <dbReference type="ARBA" id="ARBA00004651"/>
    </source>
</evidence>
<comment type="similarity">
    <text evidence="2">Belongs to the MreD family.</text>
</comment>
<proteinExistence type="inferred from homology"/>
<organism evidence="9 10">
    <name type="scientific">Psychroflexus aurantiacus</name>
    <dbReference type="NCBI Taxonomy" id="2709310"/>
    <lineage>
        <taxon>Bacteria</taxon>
        <taxon>Pseudomonadati</taxon>
        <taxon>Bacteroidota</taxon>
        <taxon>Flavobacteriia</taxon>
        <taxon>Flavobacteriales</taxon>
        <taxon>Flavobacteriaceae</taxon>
        <taxon>Psychroflexus</taxon>
    </lineage>
</organism>
<comment type="subcellular location">
    <subcellularLocation>
        <location evidence="1">Cell membrane</location>
        <topology evidence="1">Multi-pass membrane protein</topology>
    </subcellularLocation>
</comment>
<gene>
    <name evidence="9" type="primary">mreD</name>
    <name evidence="9" type="ORF">G3567_09920</name>
</gene>
<dbReference type="EMBL" id="JAAIKD010000005">
    <property type="protein sequence ID" value="NEV94457.1"/>
    <property type="molecule type" value="Genomic_DNA"/>
</dbReference>
<feature type="transmembrane region" description="Helical" evidence="8">
    <location>
        <begin position="112"/>
        <end position="132"/>
    </location>
</feature>
<accession>A0A6B3R5R3</accession>
<dbReference type="Proteomes" id="UP000478505">
    <property type="component" value="Unassembled WGS sequence"/>
</dbReference>
<dbReference type="InterPro" id="IPR007227">
    <property type="entry name" value="Cell_shape_determining_MreD"/>
</dbReference>
<reference evidence="9 10" key="1">
    <citation type="submission" date="2020-02" db="EMBL/GenBank/DDBJ databases">
        <title>Flavobacteriaceae Psychroflexus bacterium YR1-1, complete genome.</title>
        <authorList>
            <person name="Li Y."/>
            <person name="Wu S."/>
        </authorList>
    </citation>
    <scope>NUCLEOTIDE SEQUENCE [LARGE SCALE GENOMIC DNA]</scope>
    <source>
        <strain evidence="9 10">YR1-1</strain>
    </source>
</reference>
<keyword evidence="3" id="KW-1003">Cell membrane</keyword>
<evidence type="ECO:0000256" key="7">
    <source>
        <dbReference type="ARBA" id="ARBA00023136"/>
    </source>
</evidence>
<comment type="caution">
    <text evidence="9">The sequence shown here is derived from an EMBL/GenBank/DDBJ whole genome shotgun (WGS) entry which is preliminary data.</text>
</comment>
<protein>
    <submittedName>
        <fullName evidence="9">Rod shape-determining protein MreD</fullName>
    </submittedName>
</protein>
<evidence type="ECO:0000256" key="3">
    <source>
        <dbReference type="ARBA" id="ARBA00022475"/>
    </source>
</evidence>
<keyword evidence="10" id="KW-1185">Reference proteome</keyword>
<evidence type="ECO:0000256" key="2">
    <source>
        <dbReference type="ARBA" id="ARBA00007776"/>
    </source>
</evidence>